<dbReference type="InterPro" id="IPR035914">
    <property type="entry name" value="Sperma_CUB_dom_sf"/>
</dbReference>
<dbReference type="PROSITE" id="PS01209">
    <property type="entry name" value="LDLRA_1"/>
    <property type="match status" value="1"/>
</dbReference>
<dbReference type="Gene3D" id="2.60.120.290">
    <property type="entry name" value="Spermadhesin, CUB domain"/>
    <property type="match status" value="2"/>
</dbReference>
<dbReference type="CDD" id="cd00112">
    <property type="entry name" value="LDLa"/>
    <property type="match status" value="1"/>
</dbReference>
<gene>
    <name evidence="6" type="ORF">ACAOBT_LOCUS10586</name>
</gene>
<dbReference type="Gene3D" id="4.10.400.10">
    <property type="entry name" value="Low-density Lipoprotein Receptor"/>
    <property type="match status" value="1"/>
</dbReference>
<dbReference type="Proteomes" id="UP001152888">
    <property type="component" value="Unassembled WGS sequence"/>
</dbReference>
<feature type="transmembrane region" description="Helical" evidence="4">
    <location>
        <begin position="480"/>
        <end position="501"/>
    </location>
</feature>
<dbReference type="InterPro" id="IPR000859">
    <property type="entry name" value="CUB_dom"/>
</dbReference>
<dbReference type="SMART" id="SM00192">
    <property type="entry name" value="LDLa"/>
    <property type="match status" value="1"/>
</dbReference>
<comment type="caution">
    <text evidence="2">Lacks conserved residue(s) required for the propagation of feature annotation.</text>
</comment>
<evidence type="ECO:0000256" key="3">
    <source>
        <dbReference type="SAM" id="MobiDB-lite"/>
    </source>
</evidence>
<dbReference type="PANTHER" id="PTHR24652:SF67">
    <property type="entry name" value="LOW-DENSITY LIPOPROTEIN RECEPTOR CLASS A DOMAIN-CONTAINING PROTEIN 2"/>
    <property type="match status" value="1"/>
</dbReference>
<evidence type="ECO:0008006" key="8">
    <source>
        <dbReference type="Google" id="ProtNLM"/>
    </source>
</evidence>
<dbReference type="InterPro" id="IPR002172">
    <property type="entry name" value="LDrepeatLR_classA_rpt"/>
</dbReference>
<dbReference type="PROSITE" id="PS50068">
    <property type="entry name" value="LDLRA_2"/>
    <property type="match status" value="1"/>
</dbReference>
<evidence type="ECO:0000313" key="6">
    <source>
        <dbReference type="EMBL" id="CAH1973507.1"/>
    </source>
</evidence>
<dbReference type="EMBL" id="CAKOFQ010006810">
    <property type="protein sequence ID" value="CAH1973507.1"/>
    <property type="molecule type" value="Genomic_DNA"/>
</dbReference>
<evidence type="ECO:0000256" key="4">
    <source>
        <dbReference type="SAM" id="Phobius"/>
    </source>
</evidence>
<dbReference type="OrthoDB" id="19606at2759"/>
<keyword evidence="4" id="KW-1133">Transmembrane helix</keyword>
<evidence type="ECO:0000256" key="5">
    <source>
        <dbReference type="SAM" id="SignalP"/>
    </source>
</evidence>
<reference evidence="6" key="1">
    <citation type="submission" date="2022-03" db="EMBL/GenBank/DDBJ databases">
        <authorList>
            <person name="Sayadi A."/>
        </authorList>
    </citation>
    <scope>NUCLEOTIDE SEQUENCE</scope>
</reference>
<evidence type="ECO:0000256" key="1">
    <source>
        <dbReference type="ARBA" id="ARBA00023157"/>
    </source>
</evidence>
<dbReference type="InterPro" id="IPR036055">
    <property type="entry name" value="LDL_receptor-like_sf"/>
</dbReference>
<protein>
    <recommendedName>
        <fullName evidence="8">CUB domain-containing protein</fullName>
    </recommendedName>
</protein>
<feature type="region of interest" description="Disordered" evidence="3">
    <location>
        <begin position="586"/>
        <end position="651"/>
    </location>
</feature>
<keyword evidence="4" id="KW-0472">Membrane</keyword>
<dbReference type="InterPro" id="IPR042333">
    <property type="entry name" value="LRAD2/Mig-13-like"/>
</dbReference>
<keyword evidence="5" id="KW-0732">Signal</keyword>
<feature type="signal peptide" evidence="5">
    <location>
        <begin position="1"/>
        <end position="16"/>
    </location>
</feature>
<feature type="chain" id="PRO_5040310856" description="CUB domain-containing protein" evidence="5">
    <location>
        <begin position="17"/>
        <end position="736"/>
    </location>
</feature>
<dbReference type="PANTHER" id="PTHR24652">
    <property type="entry name" value="LOW-DENSITY LIPOPROTEIN RECEPTOR CLASS A DOMAIN-CONTAINING PROTEIN 2"/>
    <property type="match status" value="1"/>
</dbReference>
<keyword evidence="4" id="KW-0812">Transmembrane</keyword>
<dbReference type="AlphaFoldDB" id="A0A9P0P7L5"/>
<dbReference type="SUPFAM" id="SSF49854">
    <property type="entry name" value="Spermadhesin, CUB domain"/>
    <property type="match status" value="2"/>
</dbReference>
<dbReference type="SUPFAM" id="SSF57424">
    <property type="entry name" value="LDL receptor-like module"/>
    <property type="match status" value="1"/>
</dbReference>
<sequence length="736" mass="83384">MWCVISLLLILRLVECQYNDICGLHHGKKFFLEHGESGSVVADYKDNMVKSNATSTYSRCKVEFVTCSSCIIEIQFRYLNISRNCGRSPVIDTCGCDYVWIYEPHVEDTSGEQFCGRFIKSNTSELTYVSQTRNVAITFVYNNEYGHAFTLDYFTKRNKVAVTGYPTISNMNNVSQYIASAFFPQLYPTDLAVEYSITCESVEPCRISLLFTDFLVDDSSIMEFFDWNGQRMYVMSGNTFRPPVIISNGPSMSIKFYANGGSDYGFKATYSFILGHVDDLAFKPNIGCGGYVNNLGGGITMMNMVEDGTKFYDCVWIIKPPEVYFHRKTHLYVKVATFLDFAGTTELTIRQGLTSNQPYVEVLKYPMAHYVSPRQKEHVVPITQGFYVRLRGLFMPQTRLAIVYAAFNYKDCFGGSDFLCDNMRCIPILLNCDGFDHCGDNSDESADCSQDLKDHRDYSKIPNFLFPKIEPYSDITTATFVFLTCSFGLIGVIMAMALLLYRVNMRARHQRQIQDHIETIHAILEESVGDVEEEIIVPDDPPDYEPPPDYSELVKIKYYKNSAEVKLQQKRCSQCSVSKSSDQLREVCSSVDVPTESNDERSNSTASTSRGCQTTPVRVPDSPPPSYDHLPGGDAARDRQGEPEPTTTCAPRSLLENLPKYPTHILRELRKGFRNCKALSLVRQSKITISRSEEDLVKYCSDSELVLNSSATLRVWAKSNKIRFKKSFSSDDLDML</sequence>
<proteinExistence type="predicted"/>
<feature type="disulfide bond" evidence="2">
    <location>
        <begin position="420"/>
        <end position="438"/>
    </location>
</feature>
<evidence type="ECO:0000256" key="2">
    <source>
        <dbReference type="PROSITE-ProRule" id="PRU00124"/>
    </source>
</evidence>
<name>A0A9P0P7L5_ACAOB</name>
<keyword evidence="7" id="KW-1185">Reference proteome</keyword>
<accession>A0A9P0P7L5</accession>
<feature type="compositionally biased region" description="Polar residues" evidence="3">
    <location>
        <begin position="603"/>
        <end position="616"/>
    </location>
</feature>
<evidence type="ECO:0000313" key="7">
    <source>
        <dbReference type="Proteomes" id="UP001152888"/>
    </source>
</evidence>
<dbReference type="CDD" id="cd00041">
    <property type="entry name" value="CUB"/>
    <property type="match status" value="1"/>
</dbReference>
<dbReference type="Pfam" id="PF00057">
    <property type="entry name" value="Ldl_recept_a"/>
    <property type="match status" value="1"/>
</dbReference>
<keyword evidence="1 2" id="KW-1015">Disulfide bond</keyword>
<organism evidence="6 7">
    <name type="scientific">Acanthoscelides obtectus</name>
    <name type="common">Bean weevil</name>
    <name type="synonym">Bruchus obtectus</name>
    <dbReference type="NCBI Taxonomy" id="200917"/>
    <lineage>
        <taxon>Eukaryota</taxon>
        <taxon>Metazoa</taxon>
        <taxon>Ecdysozoa</taxon>
        <taxon>Arthropoda</taxon>
        <taxon>Hexapoda</taxon>
        <taxon>Insecta</taxon>
        <taxon>Pterygota</taxon>
        <taxon>Neoptera</taxon>
        <taxon>Endopterygota</taxon>
        <taxon>Coleoptera</taxon>
        <taxon>Polyphaga</taxon>
        <taxon>Cucujiformia</taxon>
        <taxon>Chrysomeloidea</taxon>
        <taxon>Chrysomelidae</taxon>
        <taxon>Bruchinae</taxon>
        <taxon>Bruchini</taxon>
        <taxon>Acanthoscelides</taxon>
    </lineage>
</organism>
<dbReference type="InterPro" id="IPR023415">
    <property type="entry name" value="LDLR_class-A_CS"/>
</dbReference>
<comment type="caution">
    <text evidence="6">The sequence shown here is derived from an EMBL/GenBank/DDBJ whole genome shotgun (WGS) entry which is preliminary data.</text>
</comment>